<dbReference type="SUPFAM" id="SSF52540">
    <property type="entry name" value="P-loop containing nucleoside triphosphate hydrolases"/>
    <property type="match status" value="1"/>
</dbReference>
<dbReference type="GO" id="GO:0009360">
    <property type="term" value="C:DNA polymerase III complex"/>
    <property type="evidence" value="ECO:0007669"/>
    <property type="project" value="InterPro"/>
</dbReference>
<dbReference type="Pfam" id="PF13177">
    <property type="entry name" value="DNA_pol3_delta2"/>
    <property type="match status" value="1"/>
</dbReference>
<keyword evidence="3 9" id="KW-0808">Transferase</keyword>
<organism evidence="9 10">
    <name type="scientific">Methylohalomonas lacus</name>
    <dbReference type="NCBI Taxonomy" id="398773"/>
    <lineage>
        <taxon>Bacteria</taxon>
        <taxon>Pseudomonadati</taxon>
        <taxon>Pseudomonadota</taxon>
        <taxon>Gammaproteobacteria</taxon>
        <taxon>Methylohalomonadales</taxon>
        <taxon>Methylohalomonadaceae</taxon>
        <taxon>Methylohalomonas</taxon>
    </lineage>
</organism>
<keyword evidence="5" id="KW-0235">DNA replication</keyword>
<evidence type="ECO:0000256" key="6">
    <source>
        <dbReference type="ARBA" id="ARBA00022932"/>
    </source>
</evidence>
<dbReference type="InterPro" id="IPR015199">
    <property type="entry name" value="DNA_pol_III_delta_C"/>
</dbReference>
<comment type="catalytic activity">
    <reaction evidence="7">
        <text>DNA(n) + a 2'-deoxyribonucleoside 5'-triphosphate = DNA(n+1) + diphosphate</text>
        <dbReference type="Rhea" id="RHEA:22508"/>
        <dbReference type="Rhea" id="RHEA-COMP:17339"/>
        <dbReference type="Rhea" id="RHEA-COMP:17340"/>
        <dbReference type="ChEBI" id="CHEBI:33019"/>
        <dbReference type="ChEBI" id="CHEBI:61560"/>
        <dbReference type="ChEBI" id="CHEBI:173112"/>
        <dbReference type="EC" id="2.7.7.7"/>
    </reaction>
</comment>
<evidence type="ECO:0000313" key="9">
    <source>
        <dbReference type="EMBL" id="MCS3902640.1"/>
    </source>
</evidence>
<sequence>MTVYDIYPWHRTAWERLQQRVASGRLAHGLLLTAPAGAGAETFARQFAASLLDAAGSERSTALLAAGSHPDLMIQQPEEAGKAIKVDAVRELIEFVSLTAQYGARKVAVILEAEALNRHAANMLLKTLEEPPAQSQLILVSAQPALLPITIRSRCQVVDLTPVMDEQAERWLQQETGGKQADSGLLLAISGQAPLAARDLTGEDGLPLRDQLIVDLADLRAKRSDVVAVAERWNKAGALSVYRWLYRLTRDLVRCRVLDASAAINRDQSQRIANLTAGLSLRQVINYHDLVIKNYRLLTGPTNPNSAVLLEDFILHWQGTVETQQP</sequence>
<feature type="domain" description="DNA polymerase III delta subunit C-terminal" evidence="8">
    <location>
        <begin position="207"/>
        <end position="318"/>
    </location>
</feature>
<dbReference type="PANTHER" id="PTHR11669:SF8">
    <property type="entry name" value="DNA POLYMERASE III SUBUNIT DELTA"/>
    <property type="match status" value="1"/>
</dbReference>
<dbReference type="Proteomes" id="UP001204445">
    <property type="component" value="Unassembled WGS sequence"/>
</dbReference>
<reference evidence="9" key="1">
    <citation type="submission" date="2022-08" db="EMBL/GenBank/DDBJ databases">
        <title>Genomic Encyclopedia of Type Strains, Phase III (KMG-III): the genomes of soil and plant-associated and newly described type strains.</title>
        <authorList>
            <person name="Whitman W."/>
        </authorList>
    </citation>
    <scope>NUCLEOTIDE SEQUENCE</scope>
    <source>
        <strain evidence="9">HMT 1</strain>
    </source>
</reference>
<dbReference type="Gene3D" id="1.20.272.10">
    <property type="match status" value="1"/>
</dbReference>
<keyword evidence="10" id="KW-1185">Reference proteome</keyword>
<protein>
    <recommendedName>
        <fullName evidence="2">DNA polymerase III subunit delta'</fullName>
        <ecNumber evidence="1">2.7.7.7</ecNumber>
    </recommendedName>
</protein>
<dbReference type="EMBL" id="JANUCT010000003">
    <property type="protein sequence ID" value="MCS3902640.1"/>
    <property type="molecule type" value="Genomic_DNA"/>
</dbReference>
<evidence type="ECO:0000256" key="1">
    <source>
        <dbReference type="ARBA" id="ARBA00012417"/>
    </source>
</evidence>
<keyword evidence="4 9" id="KW-0548">Nucleotidyltransferase</keyword>
<dbReference type="GO" id="GO:0006261">
    <property type="term" value="P:DNA-templated DNA replication"/>
    <property type="evidence" value="ECO:0007669"/>
    <property type="project" value="TreeGrafter"/>
</dbReference>
<dbReference type="RefSeq" id="WP_259054188.1">
    <property type="nucleotide sequence ID" value="NZ_JANUCT010000003.1"/>
</dbReference>
<evidence type="ECO:0000259" key="8">
    <source>
        <dbReference type="Pfam" id="PF09115"/>
    </source>
</evidence>
<dbReference type="Gene3D" id="3.40.50.300">
    <property type="entry name" value="P-loop containing nucleotide triphosphate hydrolases"/>
    <property type="match status" value="1"/>
</dbReference>
<evidence type="ECO:0000256" key="7">
    <source>
        <dbReference type="ARBA" id="ARBA00049244"/>
    </source>
</evidence>
<name>A0AAE3HHW2_9GAMM</name>
<dbReference type="GO" id="GO:0003677">
    <property type="term" value="F:DNA binding"/>
    <property type="evidence" value="ECO:0007669"/>
    <property type="project" value="InterPro"/>
</dbReference>
<dbReference type="InterPro" id="IPR050238">
    <property type="entry name" value="DNA_Rep/Repair_Clamp_Loader"/>
</dbReference>
<dbReference type="Pfam" id="PF09115">
    <property type="entry name" value="DNApol3-delta_C"/>
    <property type="match status" value="1"/>
</dbReference>
<accession>A0AAE3HHW2</accession>
<evidence type="ECO:0000256" key="4">
    <source>
        <dbReference type="ARBA" id="ARBA00022695"/>
    </source>
</evidence>
<gene>
    <name evidence="9" type="ORF">J2T55_000644</name>
</gene>
<dbReference type="InterPro" id="IPR027417">
    <property type="entry name" value="P-loop_NTPase"/>
</dbReference>
<proteinExistence type="predicted"/>
<evidence type="ECO:0000256" key="3">
    <source>
        <dbReference type="ARBA" id="ARBA00022679"/>
    </source>
</evidence>
<dbReference type="AlphaFoldDB" id="A0AAE3HHW2"/>
<evidence type="ECO:0000256" key="5">
    <source>
        <dbReference type="ARBA" id="ARBA00022705"/>
    </source>
</evidence>
<keyword evidence="6" id="KW-0239">DNA-directed DNA polymerase</keyword>
<dbReference type="PANTHER" id="PTHR11669">
    <property type="entry name" value="REPLICATION FACTOR C / DNA POLYMERASE III GAMMA-TAU SUBUNIT"/>
    <property type="match status" value="1"/>
</dbReference>
<dbReference type="EC" id="2.7.7.7" evidence="1"/>
<evidence type="ECO:0000256" key="2">
    <source>
        <dbReference type="ARBA" id="ARBA00014363"/>
    </source>
</evidence>
<evidence type="ECO:0000313" key="10">
    <source>
        <dbReference type="Proteomes" id="UP001204445"/>
    </source>
</evidence>
<dbReference type="GO" id="GO:0003887">
    <property type="term" value="F:DNA-directed DNA polymerase activity"/>
    <property type="evidence" value="ECO:0007669"/>
    <property type="project" value="UniProtKB-KW"/>
</dbReference>
<comment type="caution">
    <text evidence="9">The sequence shown here is derived from an EMBL/GenBank/DDBJ whole genome shotgun (WGS) entry which is preliminary data.</text>
</comment>